<feature type="domain" description="Sodium/calcium exchanger membrane region" evidence="6">
    <location>
        <begin position="58"/>
        <end position="209"/>
    </location>
</feature>
<feature type="transmembrane region" description="Helical" evidence="5">
    <location>
        <begin position="50"/>
        <end position="71"/>
    </location>
</feature>
<evidence type="ECO:0000259" key="6">
    <source>
        <dbReference type="Pfam" id="PF01699"/>
    </source>
</evidence>
<evidence type="ECO:0000313" key="7">
    <source>
        <dbReference type="EMBL" id="GGF87116.1"/>
    </source>
</evidence>
<comment type="subcellular location">
    <subcellularLocation>
        <location evidence="1">Membrane</location>
        <topology evidence="1">Multi-pass membrane protein</topology>
    </subcellularLocation>
</comment>
<feature type="transmembrane region" description="Helical" evidence="5">
    <location>
        <begin position="123"/>
        <end position="144"/>
    </location>
</feature>
<feature type="domain" description="Sodium/calcium exchanger membrane region" evidence="6">
    <location>
        <begin position="238"/>
        <end position="379"/>
    </location>
</feature>
<feature type="transmembrane region" description="Helical" evidence="5">
    <location>
        <begin position="362"/>
        <end position="380"/>
    </location>
</feature>
<feature type="transmembrane region" description="Helical" evidence="5">
    <location>
        <begin position="188"/>
        <end position="206"/>
    </location>
</feature>
<name>A0A8J2Z2I4_9GAMM</name>
<dbReference type="GO" id="GO:0015385">
    <property type="term" value="F:sodium:proton antiporter activity"/>
    <property type="evidence" value="ECO:0007669"/>
    <property type="project" value="TreeGrafter"/>
</dbReference>
<dbReference type="AlphaFoldDB" id="A0A8J2Z2I4"/>
<dbReference type="GO" id="GO:0015386">
    <property type="term" value="F:potassium:proton antiporter activity"/>
    <property type="evidence" value="ECO:0007669"/>
    <property type="project" value="TreeGrafter"/>
</dbReference>
<comment type="caution">
    <text evidence="7">The sequence shown here is derived from an EMBL/GenBank/DDBJ whole genome shotgun (WGS) entry which is preliminary data.</text>
</comment>
<evidence type="ECO:0000313" key="8">
    <source>
        <dbReference type="Proteomes" id="UP000636949"/>
    </source>
</evidence>
<proteinExistence type="predicted"/>
<protein>
    <submittedName>
        <fullName evidence="7">Calcium:proton antiporter</fullName>
    </submittedName>
</protein>
<feature type="transmembrane region" description="Helical" evidence="5">
    <location>
        <begin position="91"/>
        <end position="111"/>
    </location>
</feature>
<evidence type="ECO:0000256" key="1">
    <source>
        <dbReference type="ARBA" id="ARBA00004141"/>
    </source>
</evidence>
<dbReference type="InterPro" id="IPR052946">
    <property type="entry name" value="Alkaline_pH_Ca-Antiporter"/>
</dbReference>
<feature type="transmembrane region" description="Helical" evidence="5">
    <location>
        <begin position="235"/>
        <end position="253"/>
    </location>
</feature>
<reference evidence="7" key="2">
    <citation type="submission" date="2020-09" db="EMBL/GenBank/DDBJ databases">
        <authorList>
            <person name="Sun Q."/>
            <person name="Zhou Y."/>
        </authorList>
    </citation>
    <scope>NUCLEOTIDE SEQUENCE</scope>
    <source>
        <strain evidence="7">CGMCC 1.15758</strain>
    </source>
</reference>
<dbReference type="Pfam" id="PF01699">
    <property type="entry name" value="Na_Ca_ex"/>
    <property type="match status" value="2"/>
</dbReference>
<evidence type="ECO:0000256" key="5">
    <source>
        <dbReference type="SAM" id="Phobius"/>
    </source>
</evidence>
<dbReference type="EMBL" id="BMJS01000001">
    <property type="protein sequence ID" value="GGF87116.1"/>
    <property type="molecule type" value="Genomic_DNA"/>
</dbReference>
<keyword evidence="8" id="KW-1185">Reference proteome</keyword>
<feature type="transmembrane region" description="Helical" evidence="5">
    <location>
        <begin position="273"/>
        <end position="295"/>
    </location>
</feature>
<feature type="transmembrane region" description="Helical" evidence="5">
    <location>
        <begin position="21"/>
        <end position="44"/>
    </location>
</feature>
<dbReference type="InterPro" id="IPR004837">
    <property type="entry name" value="NaCa_Exmemb"/>
</dbReference>
<evidence type="ECO:0000256" key="4">
    <source>
        <dbReference type="ARBA" id="ARBA00023136"/>
    </source>
</evidence>
<dbReference type="PANTHER" id="PTHR37958">
    <property type="entry name" value="SODIUM-POTASSIUM/PROTON ANTIPORTER CHAA"/>
    <property type="match status" value="1"/>
</dbReference>
<gene>
    <name evidence="7" type="ORF">GCM10010995_00620</name>
</gene>
<feature type="transmembrane region" description="Helical" evidence="5">
    <location>
        <begin position="156"/>
        <end position="176"/>
    </location>
</feature>
<keyword evidence="2 5" id="KW-0812">Transmembrane</keyword>
<keyword evidence="4 5" id="KW-0472">Membrane</keyword>
<evidence type="ECO:0000256" key="3">
    <source>
        <dbReference type="ARBA" id="ARBA00022989"/>
    </source>
</evidence>
<reference evidence="7" key="1">
    <citation type="journal article" date="2014" name="Int. J. Syst. Evol. Microbiol.">
        <title>Complete genome sequence of Corynebacterium casei LMG S-19264T (=DSM 44701T), isolated from a smear-ripened cheese.</title>
        <authorList>
            <consortium name="US DOE Joint Genome Institute (JGI-PGF)"/>
            <person name="Walter F."/>
            <person name="Albersmeier A."/>
            <person name="Kalinowski J."/>
            <person name="Ruckert C."/>
        </authorList>
    </citation>
    <scope>NUCLEOTIDE SEQUENCE</scope>
    <source>
        <strain evidence="7">CGMCC 1.15758</strain>
    </source>
</reference>
<evidence type="ECO:0000256" key="2">
    <source>
        <dbReference type="ARBA" id="ARBA00022692"/>
    </source>
</evidence>
<dbReference type="PANTHER" id="PTHR37958:SF1">
    <property type="entry name" value="SODIUM-POTASSIUM_PROTON ANTIPORTER CHAA"/>
    <property type="match status" value="1"/>
</dbReference>
<sequence length="389" mass="42392">MKKRLENNEQIGGKMHKTISFIKTEYGVILPIILFVLLNMVFLGLDPYNISHFATAATTFVIFAVMLVCAFNVVKHADWLAEKFGEPYGTLILTLSVISIEVALIITMMLIGKGDPTLARDTMFAVIMIAVNGFAGLSLLTGGIKHNTQMYNTEGASIYISLLILLLTVCLILPNYTVATDAGTFNLSQSIVVIIVCVILYAVFLVKQTVTHKDYFQYKHDGDSDEEHHSPMGSVLYHVIMLLLGLVVMIALSKNLASFLEFSIQEAGLPSKLGGFIIALLVLTPEGVSAIQAAYKNQLQRSINLCMGSAVATICLTVPSVLVISLVLGQPLILGLNSTSIVIMVLTFLIALVTFTSRRTSVFNGMVLLSVFIVYFALIFDVAQPLSQL</sequence>
<feature type="transmembrane region" description="Helical" evidence="5">
    <location>
        <begin position="307"/>
        <end position="328"/>
    </location>
</feature>
<feature type="transmembrane region" description="Helical" evidence="5">
    <location>
        <begin position="334"/>
        <end position="355"/>
    </location>
</feature>
<organism evidence="7 8">
    <name type="scientific">Cysteiniphilum litorale</name>
    <dbReference type="NCBI Taxonomy" id="2056700"/>
    <lineage>
        <taxon>Bacteria</taxon>
        <taxon>Pseudomonadati</taxon>
        <taxon>Pseudomonadota</taxon>
        <taxon>Gammaproteobacteria</taxon>
        <taxon>Thiotrichales</taxon>
        <taxon>Fastidiosibacteraceae</taxon>
        <taxon>Cysteiniphilum</taxon>
    </lineage>
</organism>
<dbReference type="GO" id="GO:0005886">
    <property type="term" value="C:plasma membrane"/>
    <property type="evidence" value="ECO:0007669"/>
    <property type="project" value="TreeGrafter"/>
</dbReference>
<dbReference type="Proteomes" id="UP000636949">
    <property type="component" value="Unassembled WGS sequence"/>
</dbReference>
<accession>A0A8J2Z2I4</accession>
<keyword evidence="3 5" id="KW-1133">Transmembrane helix</keyword>